<accession>F2DKQ9</accession>
<evidence type="ECO:0000256" key="1">
    <source>
        <dbReference type="SAM" id="MobiDB-lite"/>
    </source>
</evidence>
<evidence type="ECO:0000313" key="2">
    <source>
        <dbReference type="EMBL" id="BAJ95680.1"/>
    </source>
</evidence>
<organism evidence="2">
    <name type="scientific">Hordeum vulgare subsp. vulgare</name>
    <name type="common">Domesticated barley</name>
    <dbReference type="NCBI Taxonomy" id="112509"/>
    <lineage>
        <taxon>Eukaryota</taxon>
        <taxon>Viridiplantae</taxon>
        <taxon>Streptophyta</taxon>
        <taxon>Embryophyta</taxon>
        <taxon>Tracheophyta</taxon>
        <taxon>Spermatophyta</taxon>
        <taxon>Magnoliopsida</taxon>
        <taxon>Liliopsida</taxon>
        <taxon>Poales</taxon>
        <taxon>Poaceae</taxon>
        <taxon>BOP clade</taxon>
        <taxon>Pooideae</taxon>
        <taxon>Triticodae</taxon>
        <taxon>Triticeae</taxon>
        <taxon>Hordeinae</taxon>
        <taxon>Hordeum</taxon>
    </lineage>
</organism>
<feature type="compositionally biased region" description="Low complexity" evidence="1">
    <location>
        <begin position="1"/>
        <end position="21"/>
    </location>
</feature>
<proteinExistence type="evidence at transcript level"/>
<reference evidence="2" key="1">
    <citation type="journal article" date="2011" name="Plant Physiol.">
        <title>Comprehensive sequence analysis of 24,783 barley full-length cDNAs derived from 12 clone libraries.</title>
        <authorList>
            <person name="Matsumoto T."/>
            <person name="Tanaka T."/>
            <person name="Sakai H."/>
            <person name="Amano N."/>
            <person name="Kanamori H."/>
            <person name="Kurita K."/>
            <person name="Kikuta A."/>
            <person name="Kamiya K."/>
            <person name="Yamamoto M."/>
            <person name="Ikawa H."/>
            <person name="Fujii N."/>
            <person name="Hori K."/>
            <person name="Itoh T."/>
            <person name="Sato K."/>
        </authorList>
    </citation>
    <scope>NUCLEOTIDE SEQUENCE</scope>
    <source>
        <tissue evidence="2">Shoot and root</tissue>
    </source>
</reference>
<dbReference type="EMBL" id="AK364477">
    <property type="protein sequence ID" value="BAJ95680.1"/>
    <property type="molecule type" value="mRNA"/>
</dbReference>
<sequence length="151" mass="16371">MIPSSSSSSAAASGKKSAPSPLERNQLHRSRAGSSRLRWPASLLPFSRPRLPVAIAAAPGCHPPFAAAPARPRCRSVHYKVQAPSLLLPPFFCPLLSPPSSSLVCSSHPYLLSFFSQHQPQQPRRRHPDSIALHARTKQNNDLSITCLLLA</sequence>
<protein>
    <submittedName>
        <fullName evidence="2">Predicted protein</fullName>
    </submittedName>
</protein>
<name>F2DKQ9_HORVV</name>
<dbReference type="AlphaFoldDB" id="F2DKQ9"/>
<feature type="region of interest" description="Disordered" evidence="1">
    <location>
        <begin position="1"/>
        <end position="34"/>
    </location>
</feature>